<comment type="miscellaneous">
    <text evidence="14">Reaction proceeds by a ping-pong mechanism involving intermediate methylation of a conserved cysteine residue.</text>
</comment>
<dbReference type="FunFam" id="3.20.20.70:FF:000008">
    <property type="entry name" value="Dual-specificity RNA methyltransferase RlmN"/>
    <property type="match status" value="1"/>
</dbReference>
<feature type="domain" description="Radical SAM core" evidence="15">
    <location>
        <begin position="121"/>
        <end position="362"/>
    </location>
</feature>
<dbReference type="PANTHER" id="PTHR30544:SF5">
    <property type="entry name" value="RADICAL SAM CORE DOMAIN-CONTAINING PROTEIN"/>
    <property type="match status" value="1"/>
</dbReference>
<dbReference type="CDD" id="cd01335">
    <property type="entry name" value="Radical_SAM"/>
    <property type="match status" value="1"/>
</dbReference>
<dbReference type="AlphaFoldDB" id="A0A2G8R9Z4"/>
<feature type="active site" description="S-methylcysteine intermediate" evidence="14">
    <location>
        <position position="368"/>
    </location>
</feature>
<dbReference type="SUPFAM" id="SSF102114">
    <property type="entry name" value="Radical SAM enzymes"/>
    <property type="match status" value="1"/>
</dbReference>
<evidence type="ECO:0000256" key="13">
    <source>
        <dbReference type="ARBA" id="ARBA00023157"/>
    </source>
</evidence>
<dbReference type="Gene3D" id="1.10.150.530">
    <property type="match status" value="1"/>
</dbReference>
<comment type="similarity">
    <text evidence="2 14">Belongs to the radical SAM superfamily. RlmN family.</text>
</comment>
<dbReference type="GO" id="GO:0051539">
    <property type="term" value="F:4 iron, 4 sulfur cluster binding"/>
    <property type="evidence" value="ECO:0007669"/>
    <property type="project" value="UniProtKB-UniRule"/>
</dbReference>
<evidence type="ECO:0000256" key="10">
    <source>
        <dbReference type="ARBA" id="ARBA00022723"/>
    </source>
</evidence>
<dbReference type="GO" id="GO:0019843">
    <property type="term" value="F:rRNA binding"/>
    <property type="evidence" value="ECO:0007669"/>
    <property type="project" value="UniProtKB-UniRule"/>
</dbReference>
<dbReference type="PROSITE" id="PS51918">
    <property type="entry name" value="RADICAL_SAM"/>
    <property type="match status" value="1"/>
</dbReference>
<dbReference type="RefSeq" id="WP_099912553.1">
    <property type="nucleotide sequence ID" value="NZ_AWWI01000126.1"/>
</dbReference>
<feature type="binding site" evidence="14">
    <location>
        <position position="139"/>
    </location>
    <ligand>
        <name>[4Fe-4S] cluster</name>
        <dbReference type="ChEBI" id="CHEBI:49883"/>
        <note>4Fe-4S-S-AdoMet</note>
    </ligand>
</feature>
<reference evidence="16 17" key="1">
    <citation type="submission" date="2013-09" db="EMBL/GenBank/DDBJ databases">
        <title>Genome sequencing of Phaeobacter antarcticus sp. nov. SM1211.</title>
        <authorList>
            <person name="Zhang X.-Y."/>
            <person name="Liu C."/>
            <person name="Chen X.-L."/>
            <person name="Xie B.-B."/>
            <person name="Qin Q.-L."/>
            <person name="Rong J.-C."/>
            <person name="Zhang Y.-Z."/>
        </authorList>
    </citation>
    <scope>NUCLEOTIDE SEQUENCE [LARGE SCALE GENOMIC DNA]</scope>
    <source>
        <strain evidence="16 17">SM1211</strain>
    </source>
</reference>
<dbReference type="Pfam" id="PF21016">
    <property type="entry name" value="RlmN_N"/>
    <property type="match status" value="1"/>
</dbReference>
<feature type="binding site" evidence="14">
    <location>
        <position position="142"/>
    </location>
    <ligand>
        <name>[4Fe-4S] cluster</name>
        <dbReference type="ChEBI" id="CHEBI:49883"/>
        <note>4Fe-4S-S-AdoMet</note>
    </ligand>
</feature>
<evidence type="ECO:0000256" key="7">
    <source>
        <dbReference type="ARBA" id="ARBA00022679"/>
    </source>
</evidence>
<dbReference type="Pfam" id="PF04055">
    <property type="entry name" value="Radical_SAM"/>
    <property type="match status" value="1"/>
</dbReference>
<comment type="function">
    <text evidence="14">Specifically methylates position 2 of adenine 2503 in 23S rRNA and position 2 of adenine 37 in tRNAs. m2A2503 modification seems to play a crucial role in the proofreading step occurring at the peptidyl transferase center and thus would serve to optimize ribosomal fidelity.</text>
</comment>
<keyword evidence="8 14" id="KW-0949">S-adenosyl-L-methionine</keyword>
<dbReference type="SFLD" id="SFLDG01062">
    <property type="entry name" value="methyltransferase_(Class_A)"/>
    <property type="match status" value="1"/>
</dbReference>
<feature type="binding site" evidence="14">
    <location>
        <position position="325"/>
    </location>
    <ligand>
        <name>S-adenosyl-L-methionine</name>
        <dbReference type="ChEBI" id="CHEBI:59789"/>
    </ligand>
</feature>
<keyword evidence="13 14" id="KW-1015">Disulfide bond</keyword>
<sequence length="392" mass="43499">MSASVPITQDVMTIPRKMAEGPVNLVGLTRPAMAEALRAIGTPEKQIKMRVNQVWQWVYHWGVRDFESMTNLAKDFRAKLAENFIISLPEIVSKQVSSDGTRKYLVRIAGGHEVEVVYIPEEDRGTLCISSQVGCTLTCSFCHTGTQKLVRNLTAGEIVGQIMLARDDLGEWPEQGAPKNETRLLSNIVLMGMGEPLYNFDNVRDGMKIAMDPEGISLSRRRITLSTSGVVPEIAKTAQEIGCLLAVSFHATTDEVRDKLVPINKRWNIETLLSALREYPKVSNSERITFEYVMLKGVNDSDEDARRLVKLIEGIPAKINLIPFNEWPGAPYERSSGNRIHAFADILYHAGYASPIRTPRGEDIMAACGQLKSATERARKSRAQIAAETAQG</sequence>
<dbReference type="InterPro" id="IPR040072">
    <property type="entry name" value="Methyltransferase_A"/>
</dbReference>
<comment type="cofactor">
    <cofactor evidence="14">
        <name>[4Fe-4S] cluster</name>
        <dbReference type="ChEBI" id="CHEBI:49883"/>
    </cofactor>
    <text evidence="14">Binds 1 [4Fe-4S] cluster. The cluster is coordinated with 3 cysteines and an exchangeable S-adenosyl-L-methionine.</text>
</comment>
<evidence type="ECO:0000256" key="8">
    <source>
        <dbReference type="ARBA" id="ARBA00022691"/>
    </source>
</evidence>
<dbReference type="EMBL" id="AWWI01000126">
    <property type="protein sequence ID" value="PIL18313.1"/>
    <property type="molecule type" value="Genomic_DNA"/>
</dbReference>
<comment type="caution">
    <text evidence="16">The sequence shown here is derived from an EMBL/GenBank/DDBJ whole genome shotgun (WGS) entry which is preliminary data.</text>
</comment>
<evidence type="ECO:0000256" key="11">
    <source>
        <dbReference type="ARBA" id="ARBA00023004"/>
    </source>
</evidence>
<dbReference type="OrthoDB" id="9793973at2"/>
<feature type="binding site" evidence="14">
    <location>
        <begin position="248"/>
        <end position="250"/>
    </location>
    <ligand>
        <name>S-adenosyl-L-methionine</name>
        <dbReference type="ChEBI" id="CHEBI:59789"/>
    </ligand>
</feature>
<keyword evidence="11 14" id="KW-0408">Iron</keyword>
<dbReference type="PANTHER" id="PTHR30544">
    <property type="entry name" value="23S RRNA METHYLTRANSFERASE"/>
    <property type="match status" value="1"/>
</dbReference>
<keyword evidence="9 14" id="KW-0819">tRNA processing</keyword>
<dbReference type="InterPro" id="IPR027492">
    <property type="entry name" value="RNA_MTrfase_RlmN"/>
</dbReference>
<comment type="subcellular location">
    <subcellularLocation>
        <location evidence="1 14">Cytoplasm</location>
    </subcellularLocation>
</comment>
<dbReference type="InterPro" id="IPR058240">
    <property type="entry name" value="rSAM_sf"/>
</dbReference>
<comment type="catalytic activity">
    <reaction evidence="14">
        <text>adenosine(2503) in 23S rRNA + 2 reduced [2Fe-2S]-[ferredoxin] + 2 S-adenosyl-L-methionine = 2-methyladenosine(2503) in 23S rRNA + 5'-deoxyadenosine + L-methionine + 2 oxidized [2Fe-2S]-[ferredoxin] + S-adenosyl-L-homocysteine</text>
        <dbReference type="Rhea" id="RHEA:42916"/>
        <dbReference type="Rhea" id="RHEA-COMP:10000"/>
        <dbReference type="Rhea" id="RHEA-COMP:10001"/>
        <dbReference type="Rhea" id="RHEA-COMP:10152"/>
        <dbReference type="Rhea" id="RHEA-COMP:10282"/>
        <dbReference type="ChEBI" id="CHEBI:17319"/>
        <dbReference type="ChEBI" id="CHEBI:33737"/>
        <dbReference type="ChEBI" id="CHEBI:33738"/>
        <dbReference type="ChEBI" id="CHEBI:57844"/>
        <dbReference type="ChEBI" id="CHEBI:57856"/>
        <dbReference type="ChEBI" id="CHEBI:59789"/>
        <dbReference type="ChEBI" id="CHEBI:74411"/>
        <dbReference type="ChEBI" id="CHEBI:74497"/>
        <dbReference type="EC" id="2.1.1.192"/>
    </reaction>
</comment>
<keyword evidence="10 14" id="KW-0479">Metal-binding</keyword>
<feature type="active site" description="Proton acceptor" evidence="14">
    <location>
        <position position="115"/>
    </location>
</feature>
<dbReference type="NCBIfam" id="TIGR00048">
    <property type="entry name" value="rRNA_mod_RlmN"/>
    <property type="match status" value="1"/>
</dbReference>
<evidence type="ECO:0000256" key="1">
    <source>
        <dbReference type="ARBA" id="ARBA00004496"/>
    </source>
</evidence>
<dbReference type="GO" id="GO:0030488">
    <property type="term" value="P:tRNA methylation"/>
    <property type="evidence" value="ECO:0007669"/>
    <property type="project" value="UniProtKB-UniRule"/>
</dbReference>
<accession>A0A2G8R9Z4</accession>
<feature type="binding site" evidence="14">
    <location>
        <position position="135"/>
    </location>
    <ligand>
        <name>[4Fe-4S] cluster</name>
        <dbReference type="ChEBI" id="CHEBI:49883"/>
        <note>4Fe-4S-S-AdoMet</note>
    </ligand>
</feature>
<dbReference type="InterPro" id="IPR048641">
    <property type="entry name" value="RlmN_N"/>
</dbReference>
<evidence type="ECO:0000256" key="3">
    <source>
        <dbReference type="ARBA" id="ARBA00022485"/>
    </source>
</evidence>
<comment type="caution">
    <text evidence="14">Lacks conserved residue(s) required for the propagation of feature annotation.</text>
</comment>
<keyword evidence="7 14" id="KW-0808">Transferase</keyword>
<evidence type="ECO:0000313" key="16">
    <source>
        <dbReference type="EMBL" id="PIL18313.1"/>
    </source>
</evidence>
<dbReference type="GO" id="GO:0070040">
    <property type="term" value="F:rRNA (adenine(2503)-C2-)-methyltransferase activity"/>
    <property type="evidence" value="ECO:0007669"/>
    <property type="project" value="UniProtKB-UniRule"/>
</dbReference>
<keyword evidence="12 14" id="KW-0411">Iron-sulfur</keyword>
<dbReference type="Proteomes" id="UP000231259">
    <property type="component" value="Unassembled WGS sequence"/>
</dbReference>
<evidence type="ECO:0000313" key="17">
    <source>
        <dbReference type="Proteomes" id="UP000231259"/>
    </source>
</evidence>
<dbReference type="InterPro" id="IPR013785">
    <property type="entry name" value="Aldolase_TIM"/>
</dbReference>
<dbReference type="GO" id="GO:0046872">
    <property type="term" value="F:metal ion binding"/>
    <property type="evidence" value="ECO:0007669"/>
    <property type="project" value="UniProtKB-KW"/>
</dbReference>
<keyword evidence="6 14" id="KW-0489">Methyltransferase</keyword>
<dbReference type="GO" id="GO:0002935">
    <property type="term" value="F:tRNA (adenine(37)-C2)-methyltransferase activity"/>
    <property type="evidence" value="ECO:0007669"/>
    <property type="project" value="UniProtKB-UniRule"/>
</dbReference>
<evidence type="ECO:0000256" key="12">
    <source>
        <dbReference type="ARBA" id="ARBA00023014"/>
    </source>
</evidence>
<evidence type="ECO:0000259" key="15">
    <source>
        <dbReference type="PROSITE" id="PS51918"/>
    </source>
</evidence>
<dbReference type="InterPro" id="IPR004383">
    <property type="entry name" value="rRNA_lsu_MTrfase_RlmN/Cfr"/>
</dbReference>
<protein>
    <recommendedName>
        <fullName evidence="14">Dual-specificity RNA methyltransferase RlmN</fullName>
        <ecNumber evidence="14">2.1.1.192</ecNumber>
    </recommendedName>
    <alternativeName>
        <fullName evidence="14">23S rRNA (adenine(2503)-C(2))-methyltransferase</fullName>
    </alternativeName>
    <alternativeName>
        <fullName evidence="14">23S rRNA m2A2503 methyltransferase</fullName>
    </alternativeName>
    <alternativeName>
        <fullName evidence="14">Ribosomal RNA large subunit methyltransferase N</fullName>
    </alternativeName>
    <alternativeName>
        <fullName evidence="14">tRNA (adenine(37)-C(2))-methyltransferase</fullName>
    </alternativeName>
    <alternativeName>
        <fullName evidence="14">tRNA m2A37 methyltransferase</fullName>
    </alternativeName>
</protein>
<evidence type="ECO:0000256" key="5">
    <source>
        <dbReference type="ARBA" id="ARBA00022552"/>
    </source>
</evidence>
<dbReference type="HAMAP" id="MF_01849">
    <property type="entry name" value="RNA_methyltr_RlmN"/>
    <property type="match status" value="1"/>
</dbReference>
<evidence type="ECO:0000256" key="2">
    <source>
        <dbReference type="ARBA" id="ARBA00007544"/>
    </source>
</evidence>
<dbReference type="InterPro" id="IPR007197">
    <property type="entry name" value="rSAM"/>
</dbReference>
<comment type="catalytic activity">
    <reaction evidence="14">
        <text>adenosine(37) in tRNA + 2 reduced [2Fe-2S]-[ferredoxin] + 2 S-adenosyl-L-methionine = 2-methyladenosine(37) in tRNA + 5'-deoxyadenosine + L-methionine + 2 oxidized [2Fe-2S]-[ferredoxin] + S-adenosyl-L-homocysteine</text>
        <dbReference type="Rhea" id="RHEA:43332"/>
        <dbReference type="Rhea" id="RHEA-COMP:10000"/>
        <dbReference type="Rhea" id="RHEA-COMP:10001"/>
        <dbReference type="Rhea" id="RHEA-COMP:10162"/>
        <dbReference type="Rhea" id="RHEA-COMP:10485"/>
        <dbReference type="ChEBI" id="CHEBI:17319"/>
        <dbReference type="ChEBI" id="CHEBI:33737"/>
        <dbReference type="ChEBI" id="CHEBI:33738"/>
        <dbReference type="ChEBI" id="CHEBI:57844"/>
        <dbReference type="ChEBI" id="CHEBI:57856"/>
        <dbReference type="ChEBI" id="CHEBI:59789"/>
        <dbReference type="ChEBI" id="CHEBI:74411"/>
        <dbReference type="ChEBI" id="CHEBI:74497"/>
        <dbReference type="EC" id="2.1.1.192"/>
    </reaction>
</comment>
<evidence type="ECO:0000256" key="6">
    <source>
        <dbReference type="ARBA" id="ARBA00022603"/>
    </source>
</evidence>
<keyword evidence="4 14" id="KW-0963">Cytoplasm</keyword>
<evidence type="ECO:0000256" key="14">
    <source>
        <dbReference type="HAMAP-Rule" id="MF_01849"/>
    </source>
</evidence>
<feature type="binding site" evidence="14">
    <location>
        <begin position="194"/>
        <end position="195"/>
    </location>
    <ligand>
        <name>S-adenosyl-L-methionine</name>
        <dbReference type="ChEBI" id="CHEBI:59789"/>
    </ligand>
</feature>
<keyword evidence="17" id="KW-1185">Reference proteome</keyword>
<gene>
    <name evidence="14" type="primary">rlmN</name>
    <name evidence="16" type="ORF">P775_20400</name>
</gene>
<dbReference type="EC" id="2.1.1.192" evidence="14"/>
<dbReference type="GO" id="GO:0005737">
    <property type="term" value="C:cytoplasm"/>
    <property type="evidence" value="ECO:0007669"/>
    <property type="project" value="UniProtKB-SubCell"/>
</dbReference>
<dbReference type="SFLD" id="SFLDF00275">
    <property type="entry name" value="adenosine_C2_methyltransferase"/>
    <property type="match status" value="1"/>
</dbReference>
<keyword evidence="5 14" id="KW-0698">rRNA processing</keyword>
<feature type="binding site" evidence="14">
    <location>
        <position position="226"/>
    </location>
    <ligand>
        <name>S-adenosyl-L-methionine</name>
        <dbReference type="ChEBI" id="CHEBI:59789"/>
    </ligand>
</feature>
<evidence type="ECO:0000256" key="4">
    <source>
        <dbReference type="ARBA" id="ARBA00022490"/>
    </source>
</evidence>
<evidence type="ECO:0000256" key="9">
    <source>
        <dbReference type="ARBA" id="ARBA00022694"/>
    </source>
</evidence>
<organism evidence="16 17">
    <name type="scientific">Puniceibacterium antarcticum</name>
    <dbReference type="NCBI Taxonomy" id="1206336"/>
    <lineage>
        <taxon>Bacteria</taxon>
        <taxon>Pseudomonadati</taxon>
        <taxon>Pseudomonadota</taxon>
        <taxon>Alphaproteobacteria</taxon>
        <taxon>Rhodobacterales</taxon>
        <taxon>Paracoccaceae</taxon>
        <taxon>Puniceibacterium</taxon>
    </lineage>
</organism>
<dbReference type="GO" id="GO:0000049">
    <property type="term" value="F:tRNA binding"/>
    <property type="evidence" value="ECO:0007669"/>
    <property type="project" value="UniProtKB-UniRule"/>
</dbReference>
<dbReference type="SFLD" id="SFLDS00029">
    <property type="entry name" value="Radical_SAM"/>
    <property type="match status" value="1"/>
</dbReference>
<dbReference type="Gene3D" id="3.20.20.70">
    <property type="entry name" value="Aldolase class I"/>
    <property type="match status" value="1"/>
</dbReference>
<name>A0A2G8R9Z4_9RHOB</name>
<dbReference type="PIRSF" id="PIRSF006004">
    <property type="entry name" value="CHP00048"/>
    <property type="match status" value="1"/>
</dbReference>
<dbReference type="GO" id="GO:0070475">
    <property type="term" value="P:rRNA base methylation"/>
    <property type="evidence" value="ECO:0007669"/>
    <property type="project" value="UniProtKB-UniRule"/>
</dbReference>
<proteinExistence type="inferred from homology"/>
<keyword evidence="3 14" id="KW-0004">4Fe-4S</keyword>